<keyword evidence="4 11" id="KW-0808">Transferase</keyword>
<dbReference type="OrthoDB" id="9774907at2"/>
<evidence type="ECO:0000256" key="8">
    <source>
        <dbReference type="ARBA" id="ARBA00022840"/>
    </source>
</evidence>
<dbReference type="EMBL" id="AZDI01000005">
    <property type="protein sequence ID" value="KRK45738.1"/>
    <property type="molecule type" value="Genomic_DNA"/>
</dbReference>
<dbReference type="Pfam" id="PF02223">
    <property type="entry name" value="Thymidylate_kin"/>
    <property type="match status" value="1"/>
</dbReference>
<comment type="function">
    <text evidence="10 11">Phosphorylation of dTMP to form dTDP in both de novo and salvage pathways of dTTP synthesis.</text>
</comment>
<evidence type="ECO:0000313" key="13">
    <source>
        <dbReference type="EMBL" id="KRK45738.1"/>
    </source>
</evidence>
<dbReference type="PANTHER" id="PTHR10344">
    <property type="entry name" value="THYMIDYLATE KINASE"/>
    <property type="match status" value="1"/>
</dbReference>
<dbReference type="STRING" id="1423719.FC66_GL001197"/>
<dbReference type="GO" id="GO:0006233">
    <property type="term" value="P:dTDP biosynthetic process"/>
    <property type="evidence" value="ECO:0007669"/>
    <property type="project" value="InterPro"/>
</dbReference>
<evidence type="ECO:0000256" key="11">
    <source>
        <dbReference type="HAMAP-Rule" id="MF_00165"/>
    </source>
</evidence>
<dbReference type="InterPro" id="IPR027417">
    <property type="entry name" value="P-loop_NTPase"/>
</dbReference>
<name>A0A0R1HRE0_9LACO</name>
<dbReference type="InterPro" id="IPR039430">
    <property type="entry name" value="Thymidylate_kin-like_dom"/>
</dbReference>
<dbReference type="NCBIfam" id="TIGR00041">
    <property type="entry name" value="DTMP_kinase"/>
    <property type="match status" value="1"/>
</dbReference>
<comment type="caution">
    <text evidence="13">The sequence shown here is derived from an EMBL/GenBank/DDBJ whole genome shotgun (WGS) entry which is preliminary data.</text>
</comment>
<keyword evidence="5 11" id="KW-0545">Nucleotide biosynthesis</keyword>
<proteinExistence type="inferred from homology"/>
<dbReference type="Proteomes" id="UP000051450">
    <property type="component" value="Unassembled WGS sequence"/>
</dbReference>
<dbReference type="GO" id="GO:0006227">
    <property type="term" value="P:dUDP biosynthetic process"/>
    <property type="evidence" value="ECO:0007669"/>
    <property type="project" value="TreeGrafter"/>
</dbReference>
<dbReference type="SUPFAM" id="SSF52540">
    <property type="entry name" value="P-loop containing nucleoside triphosphate hydrolases"/>
    <property type="match status" value="1"/>
</dbReference>
<dbReference type="GO" id="GO:0005829">
    <property type="term" value="C:cytosol"/>
    <property type="evidence" value="ECO:0007669"/>
    <property type="project" value="TreeGrafter"/>
</dbReference>
<evidence type="ECO:0000256" key="9">
    <source>
        <dbReference type="ARBA" id="ARBA00048743"/>
    </source>
</evidence>
<accession>A0A0R1HRE0</accession>
<dbReference type="FunFam" id="3.40.50.300:FF:000225">
    <property type="entry name" value="Thymidylate kinase"/>
    <property type="match status" value="1"/>
</dbReference>
<evidence type="ECO:0000256" key="10">
    <source>
        <dbReference type="ARBA" id="ARBA00057735"/>
    </source>
</evidence>
<organism evidence="13 14">
    <name type="scientific">Dellaglioa algida DSM 15638</name>
    <dbReference type="NCBI Taxonomy" id="1423719"/>
    <lineage>
        <taxon>Bacteria</taxon>
        <taxon>Bacillati</taxon>
        <taxon>Bacillota</taxon>
        <taxon>Bacilli</taxon>
        <taxon>Lactobacillales</taxon>
        <taxon>Lactobacillaceae</taxon>
        <taxon>Dellaglioa</taxon>
    </lineage>
</organism>
<evidence type="ECO:0000313" key="14">
    <source>
        <dbReference type="Proteomes" id="UP000051450"/>
    </source>
</evidence>
<dbReference type="CDD" id="cd01672">
    <property type="entry name" value="TMPK"/>
    <property type="match status" value="1"/>
</dbReference>
<keyword evidence="14" id="KW-1185">Reference proteome</keyword>
<reference evidence="13 14" key="1">
    <citation type="journal article" date="2015" name="Genome Announc.">
        <title>Expanding the biotechnology potential of lactobacilli through comparative genomics of 213 strains and associated genera.</title>
        <authorList>
            <person name="Sun Z."/>
            <person name="Harris H.M."/>
            <person name="McCann A."/>
            <person name="Guo C."/>
            <person name="Argimon S."/>
            <person name="Zhang W."/>
            <person name="Yang X."/>
            <person name="Jeffery I.B."/>
            <person name="Cooney J.C."/>
            <person name="Kagawa T.F."/>
            <person name="Liu W."/>
            <person name="Song Y."/>
            <person name="Salvetti E."/>
            <person name="Wrobel A."/>
            <person name="Rasinkangas P."/>
            <person name="Parkhill J."/>
            <person name="Rea M.C."/>
            <person name="O'Sullivan O."/>
            <person name="Ritari J."/>
            <person name="Douillard F.P."/>
            <person name="Paul Ross R."/>
            <person name="Yang R."/>
            <person name="Briner A.E."/>
            <person name="Felis G.E."/>
            <person name="de Vos W.M."/>
            <person name="Barrangou R."/>
            <person name="Klaenhammer T.R."/>
            <person name="Caufield P.W."/>
            <person name="Cui Y."/>
            <person name="Zhang H."/>
            <person name="O'Toole P.W."/>
        </authorList>
    </citation>
    <scope>NUCLEOTIDE SEQUENCE [LARGE SCALE GENOMIC DNA]</scope>
    <source>
        <strain evidence="13 14">DSM 15638</strain>
    </source>
</reference>
<evidence type="ECO:0000256" key="2">
    <source>
        <dbReference type="ARBA" id="ARBA00012980"/>
    </source>
</evidence>
<comment type="similarity">
    <text evidence="1 11">Belongs to the thymidylate kinase family.</text>
</comment>
<dbReference type="HAMAP" id="MF_00165">
    <property type="entry name" value="Thymidylate_kinase"/>
    <property type="match status" value="1"/>
</dbReference>
<feature type="domain" description="Thymidylate kinase-like" evidence="12">
    <location>
        <begin position="8"/>
        <end position="198"/>
    </location>
</feature>
<dbReference type="AlphaFoldDB" id="A0A0R1HRE0"/>
<evidence type="ECO:0000256" key="5">
    <source>
        <dbReference type="ARBA" id="ARBA00022727"/>
    </source>
</evidence>
<protein>
    <recommendedName>
        <fullName evidence="3 11">Thymidylate kinase</fullName>
        <ecNumber evidence="2 11">2.7.4.9</ecNumber>
    </recommendedName>
    <alternativeName>
        <fullName evidence="11">dTMP kinase</fullName>
    </alternativeName>
</protein>
<dbReference type="InterPro" id="IPR018094">
    <property type="entry name" value="Thymidylate_kinase"/>
</dbReference>
<evidence type="ECO:0000256" key="7">
    <source>
        <dbReference type="ARBA" id="ARBA00022777"/>
    </source>
</evidence>
<gene>
    <name evidence="11" type="primary">tmk</name>
    <name evidence="13" type="ORF">FC66_GL001197</name>
</gene>
<dbReference type="RefSeq" id="WP_057974255.1">
    <property type="nucleotide sequence ID" value="NZ_AZDI01000005.1"/>
</dbReference>
<sequence>MTGKFVTIEGPDGSGKTSALKGIIEKIKVLLATELVVTREPGGNPISEAVRDVVLNQDYPEMDKRTEALLFAASRRQHIVETILPALEANKLVMCDRYVDSSIAYQGAGRDIGMQAVADMNLFATNGTEPDLTLYFDVPSEIGLKRIFEHRQNEVNRLDDEKLAFHQKVRKAYQQLAVENPERIVTIDAAQPLDKVIEDCIKVLMKKLPESFK</sequence>
<keyword evidence="6 11" id="KW-0547">Nucleotide-binding</keyword>
<dbReference type="PANTHER" id="PTHR10344:SF4">
    <property type="entry name" value="UMP-CMP KINASE 2, MITOCHONDRIAL"/>
    <property type="match status" value="1"/>
</dbReference>
<evidence type="ECO:0000256" key="3">
    <source>
        <dbReference type="ARBA" id="ARBA00017144"/>
    </source>
</evidence>
<dbReference type="GO" id="GO:0006235">
    <property type="term" value="P:dTTP biosynthetic process"/>
    <property type="evidence" value="ECO:0007669"/>
    <property type="project" value="UniProtKB-UniRule"/>
</dbReference>
<dbReference type="EC" id="2.7.4.9" evidence="2 11"/>
<keyword evidence="7 11" id="KW-0418">Kinase</keyword>
<comment type="catalytic activity">
    <reaction evidence="9 11">
        <text>dTMP + ATP = dTDP + ADP</text>
        <dbReference type="Rhea" id="RHEA:13517"/>
        <dbReference type="ChEBI" id="CHEBI:30616"/>
        <dbReference type="ChEBI" id="CHEBI:58369"/>
        <dbReference type="ChEBI" id="CHEBI:63528"/>
        <dbReference type="ChEBI" id="CHEBI:456216"/>
        <dbReference type="EC" id="2.7.4.9"/>
    </reaction>
</comment>
<evidence type="ECO:0000256" key="1">
    <source>
        <dbReference type="ARBA" id="ARBA00009776"/>
    </source>
</evidence>
<dbReference type="GO" id="GO:0005524">
    <property type="term" value="F:ATP binding"/>
    <property type="evidence" value="ECO:0007669"/>
    <property type="project" value="UniProtKB-UniRule"/>
</dbReference>
<dbReference type="Gene3D" id="3.40.50.300">
    <property type="entry name" value="P-loop containing nucleotide triphosphate hydrolases"/>
    <property type="match status" value="1"/>
</dbReference>
<feature type="binding site" evidence="11">
    <location>
        <begin position="10"/>
        <end position="17"/>
    </location>
    <ligand>
        <name>ATP</name>
        <dbReference type="ChEBI" id="CHEBI:30616"/>
    </ligand>
</feature>
<dbReference type="PATRIC" id="fig|1423719.4.peg.1218"/>
<dbReference type="GO" id="GO:0004798">
    <property type="term" value="F:dTMP kinase activity"/>
    <property type="evidence" value="ECO:0007669"/>
    <property type="project" value="UniProtKB-UniRule"/>
</dbReference>
<evidence type="ECO:0000256" key="4">
    <source>
        <dbReference type="ARBA" id="ARBA00022679"/>
    </source>
</evidence>
<evidence type="ECO:0000259" key="12">
    <source>
        <dbReference type="Pfam" id="PF02223"/>
    </source>
</evidence>
<evidence type="ECO:0000256" key="6">
    <source>
        <dbReference type="ARBA" id="ARBA00022741"/>
    </source>
</evidence>
<keyword evidence="8 11" id="KW-0067">ATP-binding</keyword>